<evidence type="ECO:0000313" key="2">
    <source>
        <dbReference type="Proteomes" id="UP000619238"/>
    </source>
</evidence>
<evidence type="ECO:0000313" key="1">
    <source>
        <dbReference type="EMBL" id="MBC8757164.1"/>
    </source>
</evidence>
<dbReference type="RefSeq" id="WP_187564208.1">
    <property type="nucleotide sequence ID" value="NZ_JACGWS010000017.1"/>
</dbReference>
<evidence type="ECO:0008006" key="3">
    <source>
        <dbReference type="Google" id="ProtNLM"/>
    </source>
</evidence>
<dbReference type="EMBL" id="JACGWS010000017">
    <property type="protein sequence ID" value="MBC8757164.1"/>
    <property type="molecule type" value="Genomic_DNA"/>
</dbReference>
<proteinExistence type="predicted"/>
<gene>
    <name evidence="1" type="ORF">H2O64_21015</name>
</gene>
<dbReference type="Proteomes" id="UP000619238">
    <property type="component" value="Unassembled WGS sequence"/>
</dbReference>
<reference evidence="1 2" key="1">
    <citation type="submission" date="2020-07" db="EMBL/GenBank/DDBJ databases">
        <title>Description of Kordia aestuariivivens sp. nov., isolated from a tidal flat.</title>
        <authorList>
            <person name="Park S."/>
            <person name="Yoon J.-H."/>
        </authorList>
    </citation>
    <scope>NUCLEOTIDE SEQUENCE [LARGE SCALE GENOMIC DNA]</scope>
    <source>
        <strain evidence="1 2">YSTF-M3</strain>
    </source>
</reference>
<organism evidence="1 2">
    <name type="scientific">Kordia aestuariivivens</name>
    <dbReference type="NCBI Taxonomy" id="2759037"/>
    <lineage>
        <taxon>Bacteria</taxon>
        <taxon>Pseudomonadati</taxon>
        <taxon>Bacteroidota</taxon>
        <taxon>Flavobacteriia</taxon>
        <taxon>Flavobacteriales</taxon>
        <taxon>Flavobacteriaceae</taxon>
        <taxon>Kordia</taxon>
    </lineage>
</organism>
<accession>A0ABR7QF54</accession>
<comment type="caution">
    <text evidence="1">The sequence shown here is derived from an EMBL/GenBank/DDBJ whole genome shotgun (WGS) entry which is preliminary data.</text>
</comment>
<keyword evidence="2" id="KW-1185">Reference proteome</keyword>
<name>A0ABR7QF54_9FLAO</name>
<sequence>MLDKIANLGRVLSKEEMKNINGGVWVCYRRKGDQIERFDGNQSEGTASAWVNAWGSLGWNASCRETLIAAEDASITDAN</sequence>
<protein>
    <recommendedName>
        <fullName evidence="3">Bacteriocin</fullName>
    </recommendedName>
</protein>